<comment type="caution">
    <text evidence="1">The sequence shown here is derived from an EMBL/GenBank/DDBJ whole genome shotgun (WGS) entry which is preliminary data.</text>
</comment>
<sequence>MVGLCTCDARQDKQEVSQHHLVNGVIAIKSAHSDLRLLRTNQRDFSDTSVSGDKIYHFTEKMEGMIANIVESMPGFKFHPGDEELLLRYLKPKIEGTLFGHPCIVPEVDVCRFDPWDLPKQFDNLSAMKSREGVREWIFFSPVKSRRLKRSTPSGYWKVTGADRDVKTEDGTSIGIKKTLVFHKNRFPSGKRTDWVMHEYHLNASCLCDDSYGDQLPYVACRIKWKNKEGVTTEDYPTEDSNSNSPYTSDVAENTHADNGDTCSYNAPPNVTHEYHQSTVYPHCAAYQDSENSLYDVYGSLPNIQQLDSDGAANRIVQDSSDAFYYSNMPPPLSPWNTYNHDNNYGYGQGNPYGGSYDTYHRDDNSGYWWGHSYGGSSSNN</sequence>
<reference evidence="2" key="1">
    <citation type="journal article" date="2023" name="Front. Plant Sci.">
        <title>Chromosomal-level genome assembly of Melastoma candidum provides insights into trichome evolution.</title>
        <authorList>
            <person name="Zhong Y."/>
            <person name="Wu W."/>
            <person name="Sun C."/>
            <person name="Zou P."/>
            <person name="Liu Y."/>
            <person name="Dai S."/>
            <person name="Zhou R."/>
        </authorList>
    </citation>
    <scope>NUCLEOTIDE SEQUENCE [LARGE SCALE GENOMIC DNA]</scope>
</reference>
<protein>
    <submittedName>
        <fullName evidence="1">Uncharacterized protein</fullName>
    </submittedName>
</protein>
<dbReference type="Proteomes" id="UP001057402">
    <property type="component" value="Chromosome 7"/>
</dbReference>
<organism evidence="1 2">
    <name type="scientific">Melastoma candidum</name>
    <dbReference type="NCBI Taxonomy" id="119954"/>
    <lineage>
        <taxon>Eukaryota</taxon>
        <taxon>Viridiplantae</taxon>
        <taxon>Streptophyta</taxon>
        <taxon>Embryophyta</taxon>
        <taxon>Tracheophyta</taxon>
        <taxon>Spermatophyta</taxon>
        <taxon>Magnoliopsida</taxon>
        <taxon>eudicotyledons</taxon>
        <taxon>Gunneridae</taxon>
        <taxon>Pentapetalae</taxon>
        <taxon>rosids</taxon>
        <taxon>malvids</taxon>
        <taxon>Myrtales</taxon>
        <taxon>Melastomataceae</taxon>
        <taxon>Melastomatoideae</taxon>
        <taxon>Melastomateae</taxon>
        <taxon>Melastoma</taxon>
    </lineage>
</organism>
<accession>A0ACB9P066</accession>
<proteinExistence type="predicted"/>
<gene>
    <name evidence="1" type="ORF">MLD38_026950</name>
</gene>
<evidence type="ECO:0000313" key="2">
    <source>
        <dbReference type="Proteomes" id="UP001057402"/>
    </source>
</evidence>
<dbReference type="EMBL" id="CM042886">
    <property type="protein sequence ID" value="KAI4342310.1"/>
    <property type="molecule type" value="Genomic_DNA"/>
</dbReference>
<evidence type="ECO:0000313" key="1">
    <source>
        <dbReference type="EMBL" id="KAI4342310.1"/>
    </source>
</evidence>
<keyword evidence="2" id="KW-1185">Reference proteome</keyword>
<name>A0ACB9P066_9MYRT</name>